<dbReference type="CDD" id="cd05966">
    <property type="entry name" value="ACS"/>
    <property type="match status" value="1"/>
</dbReference>
<evidence type="ECO:0000259" key="9">
    <source>
        <dbReference type="Pfam" id="PF00501"/>
    </source>
</evidence>
<dbReference type="InterPro" id="IPR011904">
    <property type="entry name" value="Ac_CoA_lig"/>
</dbReference>
<dbReference type="EC" id="6.2.1.1" evidence="3 8"/>
<evidence type="ECO:0000256" key="1">
    <source>
        <dbReference type="ARBA" id="ARBA00000131"/>
    </source>
</evidence>
<dbReference type="Pfam" id="PF16177">
    <property type="entry name" value="ACAS_N"/>
    <property type="match status" value="1"/>
</dbReference>
<dbReference type="GO" id="GO:0016208">
    <property type="term" value="F:AMP binding"/>
    <property type="evidence" value="ECO:0007669"/>
    <property type="project" value="InterPro"/>
</dbReference>
<dbReference type="Pfam" id="PF00501">
    <property type="entry name" value="AMP-binding"/>
    <property type="match status" value="1"/>
</dbReference>
<dbReference type="InterPro" id="IPR020845">
    <property type="entry name" value="AMP-binding_CS"/>
</dbReference>
<dbReference type="FunFam" id="3.40.50.12780:FF:000001">
    <property type="entry name" value="Acetyl-coenzyme A synthetase"/>
    <property type="match status" value="1"/>
</dbReference>
<protein>
    <recommendedName>
        <fullName evidence="7 8">Acetyl-coenzyme A synthetase</fullName>
        <ecNumber evidence="3 8">6.2.1.1</ecNumber>
    </recommendedName>
</protein>
<dbReference type="NCBIfam" id="NF001208">
    <property type="entry name" value="PRK00174.1"/>
    <property type="match status" value="1"/>
</dbReference>
<feature type="domain" description="AMP-binding enzyme C-terminal" evidence="10">
    <location>
        <begin position="578"/>
        <end position="656"/>
    </location>
</feature>
<comment type="catalytic activity">
    <reaction evidence="1 8">
        <text>acetate + ATP + CoA = acetyl-CoA + AMP + diphosphate</text>
        <dbReference type="Rhea" id="RHEA:23176"/>
        <dbReference type="ChEBI" id="CHEBI:30089"/>
        <dbReference type="ChEBI" id="CHEBI:30616"/>
        <dbReference type="ChEBI" id="CHEBI:33019"/>
        <dbReference type="ChEBI" id="CHEBI:57287"/>
        <dbReference type="ChEBI" id="CHEBI:57288"/>
        <dbReference type="ChEBI" id="CHEBI:456215"/>
        <dbReference type="EC" id="6.2.1.1"/>
    </reaction>
</comment>
<dbReference type="PROSITE" id="PS00455">
    <property type="entry name" value="AMP_BINDING"/>
    <property type="match status" value="1"/>
</dbReference>
<dbReference type="Proteomes" id="UP000016801">
    <property type="component" value="Unassembled WGS sequence"/>
</dbReference>
<dbReference type="FunFam" id="3.30.300.30:FF:000004">
    <property type="entry name" value="Acetyl-coenzyme A synthetase"/>
    <property type="match status" value="1"/>
</dbReference>
<dbReference type="NCBIfam" id="TIGR02188">
    <property type="entry name" value="Ac_CoA_lig_AcsA"/>
    <property type="match status" value="1"/>
</dbReference>
<evidence type="ECO:0000256" key="3">
    <source>
        <dbReference type="ARBA" id="ARBA00013275"/>
    </source>
</evidence>
<dbReference type="InterPro" id="IPR045851">
    <property type="entry name" value="AMP-bd_C_sf"/>
</dbReference>
<dbReference type="OrthoDB" id="1706066at2759"/>
<dbReference type="AlphaFoldDB" id="M1VYX1"/>
<evidence type="ECO:0000313" key="13">
    <source>
        <dbReference type="Proteomes" id="UP000016801"/>
    </source>
</evidence>
<evidence type="ECO:0000259" key="11">
    <source>
        <dbReference type="Pfam" id="PF16177"/>
    </source>
</evidence>
<dbReference type="STRING" id="1111077.M1VYX1"/>
<dbReference type="Gene3D" id="3.40.50.12780">
    <property type="entry name" value="N-terminal domain of ligase-like"/>
    <property type="match status" value="1"/>
</dbReference>
<dbReference type="PANTHER" id="PTHR24095:SF14">
    <property type="entry name" value="ACETYL-COENZYME A SYNTHETASE 1"/>
    <property type="match status" value="1"/>
</dbReference>
<dbReference type="InterPro" id="IPR025110">
    <property type="entry name" value="AMP-bd_C"/>
</dbReference>
<evidence type="ECO:0000256" key="7">
    <source>
        <dbReference type="ARBA" id="ARBA00073617"/>
    </source>
</evidence>
<name>M1VYX1_CLAP2</name>
<sequence length="699" mass="77914">MAQETNVPRVVAEAHNVDTFHPPEKMLAKHPSKPHLASFEEYQELYQESIKNPNKFWAERARELLSWYRDFDTVSSGTLTDGNVTWFNEGQLNASYNLVDRHALKDPDRVAIIYEADEPRDGRNVTYGELLREVSKAAWTLKQMGVRKGDTVAIYLPMIPEAVVAILACVRIGAVHSIVFAGFSADSLRDRVLDARSRVVITTDEGKRGGKNIGTKKIVDDALKQCPDVTNVLVFKRTGADVPMQEGRDVWWHEELEKWPNYIAPEVMNSEDPLFLLYTSGSTGKPKGVMHTTAGYLLGAALTGKYVFDIHDGDRYFCGGDVGWITGHTYVVYAPLLLGVTTVVFEGTPAYPNFSRYWEIIEKHKITQFYVAPTALRLLKRAGDEHVKGDMKYLRVLGSVGEPIAAEIWKWYFEVVGKEEAQVVDTYWQTETGSNVITPLAGITPTKPGSASFPFFGIEPAIIDPISGEEIHGNDVEGVLAFKQPWPSMTRTVYGAHKRYMDTYLNVYKGYYVGSLFYSSFVPLSPSICPYMPPEERALKKLQFTGDGAGRDHEGFYWIRGRVDDVVNVSGHRLSTAEIEAALIEHDAIAEAAVVGVADELTGQAVNAFVSVKDDIEVSDALRKEFIVQVRKSIGPFAAPKAIHVVPDLPKTRSGKIMRRILRKILAGEEDQLGDISTLSDPSIVQTIIEVVHQERKGK</sequence>
<evidence type="ECO:0000259" key="10">
    <source>
        <dbReference type="Pfam" id="PF13193"/>
    </source>
</evidence>
<evidence type="ECO:0000256" key="8">
    <source>
        <dbReference type="RuleBase" id="RU361147"/>
    </source>
</evidence>
<dbReference type="VEuPathDB" id="FungiDB:CPUR_08374"/>
<dbReference type="eggNOG" id="KOG1175">
    <property type="taxonomic scope" value="Eukaryota"/>
</dbReference>
<dbReference type="PANTHER" id="PTHR24095">
    <property type="entry name" value="ACETYL-COENZYME A SYNTHETASE"/>
    <property type="match status" value="1"/>
</dbReference>
<dbReference type="SUPFAM" id="SSF56801">
    <property type="entry name" value="Acetyl-CoA synthetase-like"/>
    <property type="match status" value="1"/>
</dbReference>
<dbReference type="Gene3D" id="3.30.300.30">
    <property type="match status" value="1"/>
</dbReference>
<dbReference type="HOGENOM" id="CLU_000022_3_6_1"/>
<keyword evidence="4 8" id="KW-0436">Ligase</keyword>
<dbReference type="InterPro" id="IPR042099">
    <property type="entry name" value="ANL_N_sf"/>
</dbReference>
<reference evidence="12 13" key="1">
    <citation type="journal article" date="2013" name="PLoS Genet.">
        <title>Plant-symbiotic fungi as chemical engineers: Multi-genome analysis of the Clavicipitaceae reveals dynamics of alkaloid loci.</title>
        <authorList>
            <person name="Schardl C.L."/>
            <person name="Young C.A."/>
            <person name="Hesse U."/>
            <person name="Amyotte S.G."/>
            <person name="Andreeva K."/>
            <person name="Calie P.J."/>
            <person name="Fleetwood D.J."/>
            <person name="Haws D.C."/>
            <person name="Moore N."/>
            <person name="Oeser B."/>
            <person name="Panaccione D.G."/>
            <person name="Schweri K.K."/>
            <person name="Voisey C.R."/>
            <person name="Farman M.L."/>
            <person name="Jaromczyk J.W."/>
            <person name="Roe B.A."/>
            <person name="O'Sullivan D.M."/>
            <person name="Scott B."/>
            <person name="Tudzynski P."/>
            <person name="An Z."/>
            <person name="Arnaoudova E.G."/>
            <person name="Bullock C.T."/>
            <person name="Charlton N.D."/>
            <person name="Chen L."/>
            <person name="Cox M."/>
            <person name="Dinkins R.D."/>
            <person name="Florea S."/>
            <person name="Glenn A.E."/>
            <person name="Gordon A."/>
            <person name="Gueldener U."/>
            <person name="Harris D.R."/>
            <person name="Hollin W."/>
            <person name="Jaromczyk J."/>
            <person name="Johnson R.D."/>
            <person name="Khan A.K."/>
            <person name="Leistner E."/>
            <person name="Leuchtmann A."/>
            <person name="Li C."/>
            <person name="Liu J."/>
            <person name="Liu J."/>
            <person name="Liu M."/>
            <person name="Mace W."/>
            <person name="Machado C."/>
            <person name="Nagabhyru P."/>
            <person name="Pan J."/>
            <person name="Schmid J."/>
            <person name="Sugawara K."/>
            <person name="Steiner U."/>
            <person name="Takach J.E."/>
            <person name="Tanaka E."/>
            <person name="Webb J.S."/>
            <person name="Wilson E.V."/>
            <person name="Wiseman J.L."/>
            <person name="Yoshida R."/>
            <person name="Zeng Z."/>
        </authorList>
    </citation>
    <scope>NUCLEOTIDE SEQUENCE [LARGE SCALE GENOMIC DNA]</scope>
    <source>
        <strain evidence="12 13">20.1</strain>
    </source>
</reference>
<evidence type="ECO:0000256" key="5">
    <source>
        <dbReference type="ARBA" id="ARBA00022741"/>
    </source>
</evidence>
<feature type="domain" description="Acetyl-coenzyme A synthetase N-terminal" evidence="11">
    <location>
        <begin position="42"/>
        <end position="97"/>
    </location>
</feature>
<feature type="domain" description="AMP-dependent synthetase/ligase" evidence="9">
    <location>
        <begin position="100"/>
        <end position="486"/>
    </location>
</feature>
<dbReference type="GO" id="GO:0005524">
    <property type="term" value="F:ATP binding"/>
    <property type="evidence" value="ECO:0007669"/>
    <property type="project" value="UniProtKB-UniRule"/>
</dbReference>
<dbReference type="GO" id="GO:0005829">
    <property type="term" value="C:cytosol"/>
    <property type="evidence" value="ECO:0007669"/>
    <property type="project" value="TreeGrafter"/>
</dbReference>
<evidence type="ECO:0000313" key="12">
    <source>
        <dbReference type="EMBL" id="CCE34442.1"/>
    </source>
</evidence>
<dbReference type="GO" id="GO:0019427">
    <property type="term" value="P:acetyl-CoA biosynthetic process from acetate"/>
    <property type="evidence" value="ECO:0007669"/>
    <property type="project" value="InterPro"/>
</dbReference>
<accession>M1VYX1</accession>
<evidence type="ECO:0000256" key="2">
    <source>
        <dbReference type="ARBA" id="ARBA00006432"/>
    </source>
</evidence>
<dbReference type="InterPro" id="IPR032387">
    <property type="entry name" value="ACAS_N"/>
</dbReference>
<comment type="similarity">
    <text evidence="2 8">Belongs to the ATP-dependent AMP-binding enzyme family.</text>
</comment>
<comment type="caution">
    <text evidence="12">The sequence shown here is derived from an EMBL/GenBank/DDBJ whole genome shotgun (WGS) entry which is preliminary data.</text>
</comment>
<keyword evidence="6 8" id="KW-0067">ATP-binding</keyword>
<dbReference type="GO" id="GO:0003987">
    <property type="term" value="F:acetate-CoA ligase activity"/>
    <property type="evidence" value="ECO:0007669"/>
    <property type="project" value="UniProtKB-UniRule"/>
</dbReference>
<evidence type="ECO:0000256" key="6">
    <source>
        <dbReference type="ARBA" id="ARBA00022840"/>
    </source>
</evidence>
<dbReference type="InterPro" id="IPR000873">
    <property type="entry name" value="AMP-dep_synth/lig_dom"/>
</dbReference>
<gene>
    <name evidence="12" type="ORF">CPUR_08374</name>
</gene>
<keyword evidence="5 8" id="KW-0547">Nucleotide-binding</keyword>
<keyword evidence="13" id="KW-1185">Reference proteome</keyword>
<dbReference type="Pfam" id="PF13193">
    <property type="entry name" value="AMP-binding_C"/>
    <property type="match status" value="1"/>
</dbReference>
<proteinExistence type="inferred from homology"/>
<dbReference type="EMBL" id="CAGA01000089">
    <property type="protein sequence ID" value="CCE34442.1"/>
    <property type="molecule type" value="Genomic_DNA"/>
</dbReference>
<organism evidence="12 13">
    <name type="scientific">Claviceps purpurea (strain 20.1)</name>
    <name type="common">Ergot fungus</name>
    <name type="synonym">Sphacelia segetum</name>
    <dbReference type="NCBI Taxonomy" id="1111077"/>
    <lineage>
        <taxon>Eukaryota</taxon>
        <taxon>Fungi</taxon>
        <taxon>Dikarya</taxon>
        <taxon>Ascomycota</taxon>
        <taxon>Pezizomycotina</taxon>
        <taxon>Sordariomycetes</taxon>
        <taxon>Hypocreomycetidae</taxon>
        <taxon>Hypocreales</taxon>
        <taxon>Clavicipitaceae</taxon>
        <taxon>Claviceps</taxon>
    </lineage>
</organism>
<evidence type="ECO:0000256" key="4">
    <source>
        <dbReference type="ARBA" id="ARBA00022598"/>
    </source>
</evidence>